<evidence type="ECO:0000256" key="1">
    <source>
        <dbReference type="ARBA" id="ARBA00004752"/>
    </source>
</evidence>
<evidence type="ECO:0000256" key="3">
    <source>
        <dbReference type="ARBA" id="ARBA00022679"/>
    </source>
</evidence>
<protein>
    <submittedName>
        <fullName evidence="11">L,D-transpeptidase catalytic domain</fullName>
    </submittedName>
</protein>
<keyword evidence="3" id="KW-0808">Transferase</keyword>
<dbReference type="Gene3D" id="2.40.440.10">
    <property type="entry name" value="L,D-transpeptidase catalytic domain-like"/>
    <property type="match status" value="1"/>
</dbReference>
<dbReference type="InterPro" id="IPR038063">
    <property type="entry name" value="Transpep_catalytic_dom"/>
</dbReference>
<comment type="similarity">
    <text evidence="2">Belongs to the YkuD family.</text>
</comment>
<evidence type="ECO:0000313" key="10">
    <source>
        <dbReference type="EMBL" id="GLR28285.1"/>
    </source>
</evidence>
<dbReference type="EMBL" id="BSOK01000009">
    <property type="protein sequence ID" value="GLR28285.1"/>
    <property type="molecule type" value="Genomic_DNA"/>
</dbReference>
<dbReference type="RefSeq" id="WP_228724567.1">
    <property type="nucleotide sequence ID" value="NZ_BSOK01000009.1"/>
</dbReference>
<name>A0A1G6V0D2_9GAMM</name>
<evidence type="ECO:0000256" key="8">
    <source>
        <dbReference type="SAM" id="Phobius"/>
    </source>
</evidence>
<dbReference type="AlphaFoldDB" id="A0A1G6V0D2"/>
<evidence type="ECO:0000313" key="13">
    <source>
        <dbReference type="Proteomes" id="UP001156645"/>
    </source>
</evidence>
<keyword evidence="5 7" id="KW-0573">Peptidoglycan synthesis</keyword>
<dbReference type="PROSITE" id="PS52029">
    <property type="entry name" value="LD_TPASE"/>
    <property type="match status" value="1"/>
</dbReference>
<keyword evidence="8" id="KW-0472">Membrane</keyword>
<keyword evidence="4 7" id="KW-0133">Cell shape</keyword>
<dbReference type="Proteomes" id="UP000198501">
    <property type="component" value="Unassembled WGS sequence"/>
</dbReference>
<evidence type="ECO:0000256" key="4">
    <source>
        <dbReference type="ARBA" id="ARBA00022960"/>
    </source>
</evidence>
<reference evidence="13" key="3">
    <citation type="journal article" date="2019" name="Int. J. Syst. Evol. Microbiol.">
        <title>The Global Catalogue of Microorganisms (GCM) 10K type strain sequencing project: providing services to taxonomists for standard genome sequencing and annotation.</title>
        <authorList>
            <consortium name="The Broad Institute Genomics Platform"/>
            <consortium name="The Broad Institute Genome Sequencing Center for Infectious Disease"/>
            <person name="Wu L."/>
            <person name="Ma J."/>
        </authorList>
    </citation>
    <scope>NUCLEOTIDE SEQUENCE [LARGE SCALE GENOMIC DNA]</scope>
    <source>
        <strain evidence="13">NBRC 103191</strain>
    </source>
</reference>
<dbReference type="Proteomes" id="UP001156645">
    <property type="component" value="Unassembled WGS sequence"/>
</dbReference>
<evidence type="ECO:0000259" key="9">
    <source>
        <dbReference type="PROSITE" id="PS52029"/>
    </source>
</evidence>
<dbReference type="GO" id="GO:0009252">
    <property type="term" value="P:peptidoglycan biosynthetic process"/>
    <property type="evidence" value="ECO:0007669"/>
    <property type="project" value="UniProtKB-UniPathway"/>
</dbReference>
<keyword evidence="8" id="KW-1133">Transmembrane helix</keyword>
<evidence type="ECO:0000256" key="2">
    <source>
        <dbReference type="ARBA" id="ARBA00005992"/>
    </source>
</evidence>
<keyword evidence="13" id="KW-1185">Reference proteome</keyword>
<gene>
    <name evidence="10" type="ORF">GCM10007915_05230</name>
    <name evidence="11" type="ORF">SAMN05660405_00396</name>
</gene>
<evidence type="ECO:0000256" key="5">
    <source>
        <dbReference type="ARBA" id="ARBA00022984"/>
    </source>
</evidence>
<evidence type="ECO:0000256" key="6">
    <source>
        <dbReference type="ARBA" id="ARBA00023316"/>
    </source>
</evidence>
<reference evidence="10" key="1">
    <citation type="journal article" date="2014" name="Int. J. Syst. Evol. Microbiol.">
        <title>Complete genome of a new Firmicutes species belonging to the dominant human colonic microbiota ('Ruminococcus bicirculans') reveals two chromosomes and a selective capacity to utilize plant glucans.</title>
        <authorList>
            <consortium name="NISC Comparative Sequencing Program"/>
            <person name="Wegmann U."/>
            <person name="Louis P."/>
            <person name="Goesmann A."/>
            <person name="Henrissat B."/>
            <person name="Duncan S.H."/>
            <person name="Flint H.J."/>
        </authorList>
    </citation>
    <scope>NUCLEOTIDE SEQUENCE</scope>
    <source>
        <strain evidence="10">NBRC 103191</strain>
    </source>
</reference>
<feature type="domain" description="L,D-TPase catalytic" evidence="9">
    <location>
        <begin position="1"/>
        <end position="112"/>
    </location>
</feature>
<dbReference type="PANTHER" id="PTHR36699:SF1">
    <property type="entry name" value="L,D-TRANSPEPTIDASE YAFK-RELATED"/>
    <property type="match status" value="1"/>
</dbReference>
<feature type="active site" description="Proton donor/acceptor" evidence="7">
    <location>
        <position position="66"/>
    </location>
</feature>
<keyword evidence="6 7" id="KW-0961">Cell wall biogenesis/degradation</keyword>
<feature type="transmembrane region" description="Helical" evidence="8">
    <location>
        <begin position="17"/>
        <end position="35"/>
    </location>
</feature>
<dbReference type="UniPathway" id="UPA00219"/>
<evidence type="ECO:0000313" key="12">
    <source>
        <dbReference type="Proteomes" id="UP000198501"/>
    </source>
</evidence>
<accession>A0A1G6V0D2</accession>
<dbReference type="GO" id="GO:0004180">
    <property type="term" value="F:carboxypeptidase activity"/>
    <property type="evidence" value="ECO:0007669"/>
    <property type="project" value="UniProtKB-ARBA"/>
</dbReference>
<evidence type="ECO:0000256" key="7">
    <source>
        <dbReference type="PROSITE-ProRule" id="PRU01373"/>
    </source>
</evidence>
<dbReference type="EMBL" id="FNAL01000002">
    <property type="protein sequence ID" value="SDD47059.1"/>
    <property type="molecule type" value="Genomic_DNA"/>
</dbReference>
<reference evidence="11 12" key="2">
    <citation type="submission" date="2016-10" db="EMBL/GenBank/DDBJ databases">
        <authorList>
            <person name="de Groot N.N."/>
        </authorList>
    </citation>
    <scope>NUCLEOTIDE SEQUENCE [LARGE SCALE GENOMIC DNA]</scope>
    <source>
        <strain evidence="11 12">DSM 23406</strain>
    </source>
</reference>
<dbReference type="PANTHER" id="PTHR36699">
    <property type="entry name" value="LD-TRANSPEPTIDASE"/>
    <property type="match status" value="1"/>
</dbReference>
<comment type="pathway">
    <text evidence="1 7">Cell wall biogenesis; peptidoglycan biosynthesis.</text>
</comment>
<dbReference type="GO" id="GO:0016740">
    <property type="term" value="F:transferase activity"/>
    <property type="evidence" value="ECO:0007669"/>
    <property type="project" value="UniProtKB-KW"/>
</dbReference>
<keyword evidence="8" id="KW-0812">Transmembrane</keyword>
<dbReference type="GO" id="GO:0008360">
    <property type="term" value="P:regulation of cell shape"/>
    <property type="evidence" value="ECO:0007669"/>
    <property type="project" value="UniProtKB-UniRule"/>
</dbReference>
<feature type="active site" description="Nucleophile" evidence="7">
    <location>
        <position position="88"/>
    </location>
</feature>
<dbReference type="SUPFAM" id="SSF141523">
    <property type="entry name" value="L,D-transpeptidase catalytic domain-like"/>
    <property type="match status" value="1"/>
</dbReference>
<dbReference type="GeneID" id="300923769"/>
<proteinExistence type="inferred from homology"/>
<reference evidence="10" key="4">
    <citation type="submission" date="2023-01" db="EMBL/GenBank/DDBJ databases">
        <title>Draft genome sequence of Psychrobacter pacificensis strain NBRC 103191.</title>
        <authorList>
            <person name="Sun Q."/>
            <person name="Mori K."/>
        </authorList>
    </citation>
    <scope>NUCLEOTIDE SEQUENCE</scope>
    <source>
        <strain evidence="10">NBRC 103191</strain>
    </source>
</reference>
<evidence type="ECO:0000313" key="11">
    <source>
        <dbReference type="EMBL" id="SDD47059.1"/>
    </source>
</evidence>
<dbReference type="Pfam" id="PF03734">
    <property type="entry name" value="YkuD"/>
    <property type="match status" value="1"/>
</dbReference>
<sequence>MSFFCKKTHSSDKLSPYSWLISIGVTVVISASVIAHRSIHISYPNDEDKARAKSLEVNPGGDIMIHGQMNGFGHLGWLNQRRDWTDGCIAVTNTEMDEIMVSVILGTPIEIVE</sequence>
<dbReference type="GO" id="GO:0071555">
    <property type="term" value="P:cell wall organization"/>
    <property type="evidence" value="ECO:0007669"/>
    <property type="project" value="UniProtKB-UniRule"/>
</dbReference>
<dbReference type="CDD" id="cd16913">
    <property type="entry name" value="YkuD_like"/>
    <property type="match status" value="1"/>
</dbReference>
<dbReference type="InterPro" id="IPR005490">
    <property type="entry name" value="LD_TPept_cat_dom"/>
</dbReference>
<organism evidence="11 12">
    <name type="scientific">Psychrobacter pacificensis</name>
    <dbReference type="NCBI Taxonomy" id="112002"/>
    <lineage>
        <taxon>Bacteria</taxon>
        <taxon>Pseudomonadati</taxon>
        <taxon>Pseudomonadota</taxon>
        <taxon>Gammaproteobacteria</taxon>
        <taxon>Moraxellales</taxon>
        <taxon>Moraxellaceae</taxon>
        <taxon>Psychrobacter</taxon>
    </lineage>
</organism>